<sequence>MANHSFQRMIMSNQAADQDSVLAKIKKCLNLSKSSNANEAQVALRQAHALMKKHNLSMNDVELSEIVTAQVNADTKTKVPDWTAELIRVVAVLLECEVMFNRFMGSNKKMIINFVGAKENTEIAVYTFTVLYRALKKQRKDFIAEQAAQKRLLHANKVRIGDAFCQGWVIAVREKIKDLIQQEKTPEEQAFADRVKSYVHQKTKSATMTPNSRNKQGLTKYAQEGFREGRNVDLHIGVHGKGKQQALLTQGS</sequence>
<proteinExistence type="predicted"/>
<evidence type="ECO:0000259" key="1">
    <source>
        <dbReference type="Pfam" id="PF10979"/>
    </source>
</evidence>
<feature type="domain" description="DUF7168" evidence="2">
    <location>
        <begin position="60"/>
        <end position="202"/>
    </location>
</feature>
<accession>A0A6C0Y6T8</accession>
<feature type="domain" description="DUF2786" evidence="1">
    <location>
        <begin position="21"/>
        <end position="58"/>
    </location>
</feature>
<evidence type="ECO:0000313" key="4">
    <source>
        <dbReference type="Proteomes" id="UP000503440"/>
    </source>
</evidence>
<protein>
    <submittedName>
        <fullName evidence="3">DUF2786 domain-containing protein</fullName>
    </submittedName>
</protein>
<evidence type="ECO:0000313" key="3">
    <source>
        <dbReference type="EMBL" id="QIC71888.1"/>
    </source>
</evidence>
<dbReference type="Proteomes" id="UP000503440">
    <property type="component" value="Plasmid pB18-1"/>
</dbReference>
<organism evidence="3 4">
    <name type="scientific">Acinetobacter indicus</name>
    <dbReference type="NCBI Taxonomy" id="756892"/>
    <lineage>
        <taxon>Bacteria</taxon>
        <taxon>Pseudomonadati</taxon>
        <taxon>Pseudomonadota</taxon>
        <taxon>Gammaproteobacteria</taxon>
        <taxon>Moraxellales</taxon>
        <taxon>Moraxellaceae</taxon>
        <taxon>Acinetobacter</taxon>
    </lineage>
</organism>
<keyword evidence="3" id="KW-0614">Plasmid</keyword>
<evidence type="ECO:0000259" key="2">
    <source>
        <dbReference type="Pfam" id="PF23771"/>
    </source>
</evidence>
<dbReference type="PIRSF" id="PIRSF028111">
    <property type="entry name" value="UCP028111"/>
    <property type="match status" value="1"/>
</dbReference>
<dbReference type="InterPro" id="IPR024498">
    <property type="entry name" value="DUF2786"/>
</dbReference>
<dbReference type="AlphaFoldDB" id="A0A6C0Y6T8"/>
<name>A0A6C0Y6T8_9GAMM</name>
<dbReference type="InterPro" id="IPR016868">
    <property type="entry name" value="Phage_B3_Orf5"/>
</dbReference>
<dbReference type="InterPro" id="IPR055592">
    <property type="entry name" value="DUF7168"/>
</dbReference>
<dbReference type="Pfam" id="PF10979">
    <property type="entry name" value="DUF2786"/>
    <property type="match status" value="1"/>
</dbReference>
<dbReference type="Pfam" id="PF23771">
    <property type="entry name" value="DUF7168"/>
    <property type="match status" value="1"/>
</dbReference>
<geneLocation type="plasmid" evidence="4">
    <name>pb18-1</name>
</geneLocation>
<dbReference type="EMBL" id="CP044456">
    <property type="protein sequence ID" value="QIC71888.1"/>
    <property type="molecule type" value="Genomic_DNA"/>
</dbReference>
<gene>
    <name evidence="3" type="ORF">FSC09_15980</name>
</gene>
<reference evidence="3 4" key="1">
    <citation type="submission" date="2019-09" db="EMBL/GenBank/DDBJ databases">
        <title>Non-baumannii Acinetobacter spp. carrying blaNDM-1 isolated in China.</title>
        <authorList>
            <person name="Cui C."/>
            <person name="Chen C."/>
            <person name="Sun J."/>
            <person name="Liu Y."/>
        </authorList>
    </citation>
    <scope>NUCLEOTIDE SEQUENCE [LARGE SCALE GENOMIC DNA]</scope>
    <source>
        <strain evidence="3 4">B18</strain>
        <plasmid evidence="4">pb18-1</plasmid>
    </source>
</reference>